<sequence>MSDRSIDIREAVTGDAKALAEYAGALFAERLTTMFLHDSPPTQEDQLRFIEGFEAENAHLLVAARGDEIVGMAGFKGHGRPQLRHAGIIGFGVAQPCRRQGIGLRLLNGLIAWAEADPLLSRIECDVFAINTPALSLLEKTGFEREGTMRRAIEVGGEKIDNYLLARIW</sequence>
<dbReference type="InterPro" id="IPR016181">
    <property type="entry name" value="Acyl_CoA_acyltransferase"/>
</dbReference>
<dbReference type="RefSeq" id="WP_190290687.1">
    <property type="nucleotide sequence ID" value="NZ_JABFCZ010000006.1"/>
</dbReference>
<dbReference type="SUPFAM" id="SSF55729">
    <property type="entry name" value="Acyl-CoA N-acyltransferases (Nat)"/>
    <property type="match status" value="1"/>
</dbReference>
<dbReference type="GO" id="GO:0016747">
    <property type="term" value="F:acyltransferase activity, transferring groups other than amino-acyl groups"/>
    <property type="evidence" value="ECO:0007669"/>
    <property type="project" value="InterPro"/>
</dbReference>
<name>A0A926NYN0_9HYPH</name>
<comment type="caution">
    <text evidence="4">The sequence shown here is derived from an EMBL/GenBank/DDBJ whole genome shotgun (WGS) entry which is preliminary data.</text>
</comment>
<gene>
    <name evidence="4" type="ORF">HK439_07080</name>
</gene>
<dbReference type="PANTHER" id="PTHR43877:SF2">
    <property type="entry name" value="AMINOALKYLPHOSPHONATE N-ACETYLTRANSFERASE-RELATED"/>
    <property type="match status" value="1"/>
</dbReference>
<dbReference type="InterPro" id="IPR000182">
    <property type="entry name" value="GNAT_dom"/>
</dbReference>
<dbReference type="AlphaFoldDB" id="A0A926NYN0"/>
<feature type="domain" description="N-acetyltransferase" evidence="3">
    <location>
        <begin position="6"/>
        <end position="169"/>
    </location>
</feature>
<accession>A0A926NYN0</accession>
<organism evidence="4 5">
    <name type="scientific">Roseibium aggregatum</name>
    <dbReference type="NCBI Taxonomy" id="187304"/>
    <lineage>
        <taxon>Bacteria</taxon>
        <taxon>Pseudomonadati</taxon>
        <taxon>Pseudomonadota</taxon>
        <taxon>Alphaproteobacteria</taxon>
        <taxon>Hyphomicrobiales</taxon>
        <taxon>Stappiaceae</taxon>
        <taxon>Roseibium</taxon>
    </lineage>
</organism>
<evidence type="ECO:0000313" key="5">
    <source>
        <dbReference type="Proteomes" id="UP000598467"/>
    </source>
</evidence>
<dbReference type="PROSITE" id="PS51186">
    <property type="entry name" value="GNAT"/>
    <property type="match status" value="1"/>
</dbReference>
<evidence type="ECO:0000256" key="2">
    <source>
        <dbReference type="ARBA" id="ARBA00023315"/>
    </source>
</evidence>
<dbReference type="Gene3D" id="3.40.630.30">
    <property type="match status" value="1"/>
</dbReference>
<protein>
    <submittedName>
        <fullName evidence="4">GNAT family N-acetyltransferase</fullName>
    </submittedName>
</protein>
<keyword evidence="2" id="KW-0012">Acyltransferase</keyword>
<evidence type="ECO:0000259" key="3">
    <source>
        <dbReference type="PROSITE" id="PS51186"/>
    </source>
</evidence>
<reference evidence="4" key="1">
    <citation type="submission" date="2020-05" db="EMBL/GenBank/DDBJ databases">
        <title>Identification of trans-AT polyketide cluster in two marine bacteria, producers of a novel glutaramide-containing polyketide sesbanimide D and analogs.</title>
        <authorList>
            <person name="Kacar D."/>
            <person name="Rodriguez P."/>
            <person name="Canedo L."/>
            <person name="Gonzalez E."/>
            <person name="Galan B."/>
            <person name="De La Calle F."/>
            <person name="Garcia J.L."/>
        </authorList>
    </citation>
    <scope>NUCLEOTIDE SEQUENCE</scope>
    <source>
        <strain evidence="4">PHM038</strain>
    </source>
</reference>
<proteinExistence type="predicted"/>
<dbReference type="PANTHER" id="PTHR43877">
    <property type="entry name" value="AMINOALKYLPHOSPHONATE N-ACETYLTRANSFERASE-RELATED-RELATED"/>
    <property type="match status" value="1"/>
</dbReference>
<dbReference type="CDD" id="cd04301">
    <property type="entry name" value="NAT_SF"/>
    <property type="match status" value="1"/>
</dbReference>
<evidence type="ECO:0000313" key="4">
    <source>
        <dbReference type="EMBL" id="MBD1546020.1"/>
    </source>
</evidence>
<keyword evidence="1" id="KW-0808">Transferase</keyword>
<evidence type="ECO:0000256" key="1">
    <source>
        <dbReference type="ARBA" id="ARBA00022679"/>
    </source>
</evidence>
<dbReference type="Proteomes" id="UP000598467">
    <property type="component" value="Unassembled WGS sequence"/>
</dbReference>
<dbReference type="Pfam" id="PF00583">
    <property type="entry name" value="Acetyltransf_1"/>
    <property type="match status" value="1"/>
</dbReference>
<dbReference type="EMBL" id="JABFCZ010000006">
    <property type="protein sequence ID" value="MBD1546020.1"/>
    <property type="molecule type" value="Genomic_DNA"/>
</dbReference>
<dbReference type="InterPro" id="IPR050832">
    <property type="entry name" value="Bact_Acetyltransf"/>
</dbReference>